<accession>A0A9D9IP27</accession>
<name>A0A9D9IP27_9BACT</name>
<dbReference type="AlphaFoldDB" id="A0A9D9IP27"/>
<protein>
    <submittedName>
        <fullName evidence="4">Fe-S cluster assembly protein SufD</fullName>
    </submittedName>
</protein>
<dbReference type="Pfam" id="PF01458">
    <property type="entry name" value="SUFBD_core"/>
    <property type="match status" value="1"/>
</dbReference>
<feature type="domain" description="SUF system FeS cluster assembly SufBD N-terminal" evidence="3">
    <location>
        <begin position="1"/>
        <end position="171"/>
    </location>
</feature>
<dbReference type="EMBL" id="JADIMC010000030">
    <property type="protein sequence ID" value="MBO8475795.1"/>
    <property type="molecule type" value="Genomic_DNA"/>
</dbReference>
<reference evidence="4" key="1">
    <citation type="submission" date="2020-10" db="EMBL/GenBank/DDBJ databases">
        <authorList>
            <person name="Gilroy R."/>
        </authorList>
    </citation>
    <scope>NUCLEOTIDE SEQUENCE</scope>
    <source>
        <strain evidence="4">6919</strain>
    </source>
</reference>
<dbReference type="InterPro" id="IPR011542">
    <property type="entry name" value="SUF_FeS_clus_asmbl_SufD"/>
</dbReference>
<evidence type="ECO:0000313" key="5">
    <source>
        <dbReference type="Proteomes" id="UP000823598"/>
    </source>
</evidence>
<dbReference type="Pfam" id="PF19295">
    <property type="entry name" value="SufBD_N"/>
    <property type="match status" value="1"/>
</dbReference>
<comment type="caution">
    <text evidence="4">The sequence shown here is derived from an EMBL/GenBank/DDBJ whole genome shotgun (WGS) entry which is preliminary data.</text>
</comment>
<dbReference type="PANTHER" id="PTHR43575:SF1">
    <property type="entry name" value="PROTEIN ABCI7, CHLOROPLASTIC"/>
    <property type="match status" value="1"/>
</dbReference>
<dbReference type="GO" id="GO:0016226">
    <property type="term" value="P:iron-sulfur cluster assembly"/>
    <property type="evidence" value="ECO:0007669"/>
    <property type="project" value="InterPro"/>
</dbReference>
<dbReference type="InterPro" id="IPR055346">
    <property type="entry name" value="Fe-S_cluster_assembly_SufBD"/>
</dbReference>
<dbReference type="NCBIfam" id="TIGR01981">
    <property type="entry name" value="sufD"/>
    <property type="match status" value="1"/>
</dbReference>
<dbReference type="PANTHER" id="PTHR43575">
    <property type="entry name" value="PROTEIN ABCI7, CHLOROPLASTIC"/>
    <property type="match status" value="1"/>
</dbReference>
<comment type="similarity">
    <text evidence="1">Belongs to the iron-sulfur cluster assembly SufBD family.</text>
</comment>
<feature type="domain" description="SUF system FeS cluster assembly SufBD core" evidence="2">
    <location>
        <begin position="180"/>
        <end position="408"/>
    </location>
</feature>
<dbReference type="InterPro" id="IPR037284">
    <property type="entry name" value="SUF_FeS_clus_asmbl_SufBD_sf"/>
</dbReference>
<dbReference type="Proteomes" id="UP000823598">
    <property type="component" value="Unassembled WGS sequence"/>
</dbReference>
<dbReference type="InterPro" id="IPR045595">
    <property type="entry name" value="SufBD_N"/>
</dbReference>
<gene>
    <name evidence="4" type="primary">sufD</name>
    <name evidence="4" type="ORF">IAB88_02240</name>
</gene>
<dbReference type="SUPFAM" id="SSF101960">
    <property type="entry name" value="Stabilizer of iron transporter SufD"/>
    <property type="match status" value="1"/>
</dbReference>
<organism evidence="4 5">
    <name type="scientific">Candidatus Limisoma faecipullorum</name>
    <dbReference type="NCBI Taxonomy" id="2840854"/>
    <lineage>
        <taxon>Bacteria</taxon>
        <taxon>Pseudomonadati</taxon>
        <taxon>Bacteroidota</taxon>
        <taxon>Bacteroidia</taxon>
        <taxon>Bacteroidales</taxon>
        <taxon>Candidatus Limisoma</taxon>
    </lineage>
</organism>
<evidence type="ECO:0000259" key="3">
    <source>
        <dbReference type="Pfam" id="PF19295"/>
    </source>
</evidence>
<evidence type="ECO:0000256" key="1">
    <source>
        <dbReference type="ARBA" id="ARBA00043967"/>
    </source>
</evidence>
<dbReference type="InterPro" id="IPR000825">
    <property type="entry name" value="SUF_FeS_clus_asmbl_SufBD_core"/>
</dbReference>
<sequence>MSAIDQYIELYKENEQAVCRNSAGALNEARREAFASLAGASMPRKGDEDYEVTSLEDVFAPDYGVNVNRVELGANPAEAFRCDVPNMSTCMYFLFNDAFHPGKNAANSLPEGVVVKSLKDAAVENAALVEKYYNKAADGKCAQTSLNTLLTQDGIFLYVPKGVVVEKPIQLVNILNSGAPLMANRRMLIVLEEGAQARMLVCDHTQNCEVSYLDSQVVEIFAGERAVFDYYDIEDSSTGTNRVASFYVRQAAGSNLMIDGITLMNGFTRNNYTVEMEGEGAELHLYGMAMANGNRHIDNHTVVRHTAKGGHTDELFKYVLDDNAVGAFSGLVQVCPGAEKTEAYQSNKNICASDGARMYSKPQLLIDCDDVKCSHGSSTGQLDQQALFYMRQRGIPEHEARLMLMQAFMHDVIAGVRMEALKDRLRHLVENRFLGNNSSCRACPSTCHKSGGKDA</sequence>
<evidence type="ECO:0000313" key="4">
    <source>
        <dbReference type="EMBL" id="MBO8475795.1"/>
    </source>
</evidence>
<reference evidence="4" key="2">
    <citation type="journal article" date="2021" name="PeerJ">
        <title>Extensive microbial diversity within the chicken gut microbiome revealed by metagenomics and culture.</title>
        <authorList>
            <person name="Gilroy R."/>
            <person name="Ravi A."/>
            <person name="Getino M."/>
            <person name="Pursley I."/>
            <person name="Horton D.L."/>
            <person name="Alikhan N.F."/>
            <person name="Baker D."/>
            <person name="Gharbi K."/>
            <person name="Hall N."/>
            <person name="Watson M."/>
            <person name="Adriaenssens E.M."/>
            <person name="Foster-Nyarko E."/>
            <person name="Jarju S."/>
            <person name="Secka A."/>
            <person name="Antonio M."/>
            <person name="Oren A."/>
            <person name="Chaudhuri R.R."/>
            <person name="La Ragione R."/>
            <person name="Hildebrand F."/>
            <person name="Pallen M.J."/>
        </authorList>
    </citation>
    <scope>NUCLEOTIDE SEQUENCE</scope>
    <source>
        <strain evidence="4">6919</strain>
    </source>
</reference>
<proteinExistence type="inferred from homology"/>
<evidence type="ECO:0000259" key="2">
    <source>
        <dbReference type="Pfam" id="PF01458"/>
    </source>
</evidence>